<dbReference type="EMBL" id="JAEMNV010000004">
    <property type="protein sequence ID" value="MBJ8340444.1"/>
    <property type="molecule type" value="Genomic_DNA"/>
</dbReference>
<keyword evidence="2" id="KW-1185">Reference proteome</keyword>
<dbReference type="RefSeq" id="WP_199705248.1">
    <property type="nucleotide sequence ID" value="NZ_JAEMNV010000004.1"/>
</dbReference>
<name>A0A934NSE3_9NOCA</name>
<dbReference type="InterPro" id="IPR011990">
    <property type="entry name" value="TPR-like_helical_dom_sf"/>
</dbReference>
<comment type="caution">
    <text evidence="1">The sequence shown here is derived from an EMBL/GenBank/DDBJ whole genome shotgun (WGS) entry which is preliminary data.</text>
</comment>
<dbReference type="AlphaFoldDB" id="A0A934NSE3"/>
<evidence type="ECO:0000313" key="2">
    <source>
        <dbReference type="Proteomes" id="UP000655868"/>
    </source>
</evidence>
<evidence type="ECO:0000313" key="1">
    <source>
        <dbReference type="EMBL" id="MBJ8340444.1"/>
    </source>
</evidence>
<proteinExistence type="predicted"/>
<sequence>MAANGKTPNRRLTALMVETGVSNKGLASRMREASVRSNGERIATTHTTIAKYLSGIISQPGQRSCDVLISVLTELTGRDLIPADVGYPQVSVSTPQGLSNSDEGFESPLVIAARLQQISSTDVDDGVLDIIDFALTDILLRYELEGPRRLAPEVFALRRRIEVLRKQTRHPLQLHRLYVLAAKLSGTLGYMAVNRGRFGHARIYCREAFGIASLIDDSGLQGWIRGTESFCAYYVGDFKQAADLARDGVRYAGNGPQSVRLYSNGLARALGKLGDADGVEEVIAVAMSLSTMHSPSEGLTPALTFDSYGAARLAANAATAFLSAGKFDRTLDYGQDVEKLVNESDSVWSRSLVRLDMATALIRSSRPDVEQAMQLGHEALMASDDRPIRSVWQRAHELGAVAKSVKVPEVKDYSDALREWSTRAKEFSALAAP</sequence>
<protein>
    <recommendedName>
        <fullName evidence="3">Transcriptional regulator</fullName>
    </recommendedName>
</protein>
<dbReference type="Gene3D" id="1.25.40.10">
    <property type="entry name" value="Tetratricopeptide repeat domain"/>
    <property type="match status" value="1"/>
</dbReference>
<organism evidence="1 2">
    <name type="scientific">Antrihabitans stalagmiti</name>
    <dbReference type="NCBI Taxonomy" id="2799499"/>
    <lineage>
        <taxon>Bacteria</taxon>
        <taxon>Bacillati</taxon>
        <taxon>Actinomycetota</taxon>
        <taxon>Actinomycetes</taxon>
        <taxon>Mycobacteriales</taxon>
        <taxon>Nocardiaceae</taxon>
        <taxon>Antrihabitans</taxon>
    </lineage>
</organism>
<accession>A0A934NSE3</accession>
<evidence type="ECO:0008006" key="3">
    <source>
        <dbReference type="Google" id="ProtNLM"/>
    </source>
</evidence>
<reference evidence="1" key="1">
    <citation type="submission" date="2020-12" db="EMBL/GenBank/DDBJ databases">
        <title>Antrihabitans popcorni sp. nov. and Antrihabitans auranticaus sp. nov., isolated from a larva cave.</title>
        <authorList>
            <person name="Lee S.D."/>
            <person name="Kim I.S."/>
        </authorList>
    </citation>
    <scope>NUCLEOTIDE SEQUENCE</scope>
    <source>
        <strain evidence="1">YC3-6</strain>
    </source>
</reference>
<gene>
    <name evidence="1" type="ORF">JGU71_16250</name>
</gene>
<dbReference type="Proteomes" id="UP000655868">
    <property type="component" value="Unassembled WGS sequence"/>
</dbReference>